<feature type="transmembrane region" description="Helical" evidence="1">
    <location>
        <begin position="12"/>
        <end position="28"/>
    </location>
</feature>
<evidence type="ECO:0000313" key="2">
    <source>
        <dbReference type="EMBL" id="KYG33514.1"/>
    </source>
</evidence>
<dbReference type="STRING" id="519424.AZF04_16260"/>
<evidence type="ECO:0008006" key="4">
    <source>
        <dbReference type="Google" id="ProtNLM"/>
    </source>
</evidence>
<evidence type="ECO:0000256" key="1">
    <source>
        <dbReference type="SAM" id="Phobius"/>
    </source>
</evidence>
<gene>
    <name evidence="2" type="ORF">AZF04_16260</name>
</gene>
<proteinExistence type="predicted"/>
<keyword evidence="3" id="KW-1185">Reference proteome</keyword>
<comment type="caution">
    <text evidence="2">The sequence shown here is derived from an EMBL/GenBank/DDBJ whole genome shotgun (WGS) entry which is preliminary data.</text>
</comment>
<organism evidence="2 3">
    <name type="scientific">Alkalihalobacillus trypoxylicola</name>
    <dbReference type="NCBI Taxonomy" id="519424"/>
    <lineage>
        <taxon>Bacteria</taxon>
        <taxon>Bacillati</taxon>
        <taxon>Bacillota</taxon>
        <taxon>Bacilli</taxon>
        <taxon>Bacillales</taxon>
        <taxon>Bacillaceae</taxon>
        <taxon>Alkalihalobacillus</taxon>
    </lineage>
</organism>
<dbReference type="OrthoDB" id="2886607at2"/>
<reference evidence="2" key="1">
    <citation type="submission" date="2016-02" db="EMBL/GenBank/DDBJ databases">
        <title>Genome sequence of Bacillus trypoxylicola KCTC 13244(T).</title>
        <authorList>
            <person name="Jeong H."/>
            <person name="Park S.-H."/>
            <person name="Choi S.-K."/>
        </authorList>
    </citation>
    <scope>NUCLEOTIDE SEQUENCE [LARGE SCALE GENOMIC DNA]</scope>
    <source>
        <strain evidence="2">KCTC 13244</strain>
    </source>
</reference>
<accession>A0A161PIK5</accession>
<dbReference type="Proteomes" id="UP000075806">
    <property type="component" value="Unassembled WGS sequence"/>
</dbReference>
<sequence length="138" mass="16451">MQDHYITREPKFLWILLFIVTLPYAYISESNFRYIAFVLLFVYVFAMMIEYHLVVEERTISVKIKFLRFKLLEKAANVDEIGSIQFVDIGTRHVIFIKKKQGGQIRIHRFKPEHFSGRIRQFAQLHELKIESVGTNRS</sequence>
<dbReference type="AlphaFoldDB" id="A0A161PIK5"/>
<keyword evidence="1" id="KW-0472">Membrane</keyword>
<name>A0A161PIK5_9BACI</name>
<keyword evidence="1" id="KW-1133">Transmembrane helix</keyword>
<dbReference type="RefSeq" id="WP_061947825.1">
    <property type="nucleotide sequence ID" value="NZ_LTAO01000006.1"/>
</dbReference>
<feature type="transmembrane region" description="Helical" evidence="1">
    <location>
        <begin position="34"/>
        <end position="55"/>
    </location>
</feature>
<evidence type="ECO:0000313" key="3">
    <source>
        <dbReference type="Proteomes" id="UP000075806"/>
    </source>
</evidence>
<dbReference type="EMBL" id="LTAO01000006">
    <property type="protein sequence ID" value="KYG33514.1"/>
    <property type="molecule type" value="Genomic_DNA"/>
</dbReference>
<protein>
    <recommendedName>
        <fullName evidence="4">Pore-forming protein</fullName>
    </recommendedName>
</protein>
<keyword evidence="1" id="KW-0812">Transmembrane</keyword>